<organism evidence="1 2">
    <name type="scientific">Hibiscus sabdariffa</name>
    <name type="common">roselle</name>
    <dbReference type="NCBI Taxonomy" id="183260"/>
    <lineage>
        <taxon>Eukaryota</taxon>
        <taxon>Viridiplantae</taxon>
        <taxon>Streptophyta</taxon>
        <taxon>Embryophyta</taxon>
        <taxon>Tracheophyta</taxon>
        <taxon>Spermatophyta</taxon>
        <taxon>Magnoliopsida</taxon>
        <taxon>eudicotyledons</taxon>
        <taxon>Gunneridae</taxon>
        <taxon>Pentapetalae</taxon>
        <taxon>rosids</taxon>
        <taxon>malvids</taxon>
        <taxon>Malvales</taxon>
        <taxon>Malvaceae</taxon>
        <taxon>Malvoideae</taxon>
        <taxon>Hibiscus</taxon>
    </lineage>
</organism>
<dbReference type="EMBL" id="JBBPBM010002464">
    <property type="protein sequence ID" value="KAK8478594.1"/>
    <property type="molecule type" value="Genomic_DNA"/>
</dbReference>
<reference evidence="1 2" key="1">
    <citation type="journal article" date="2024" name="G3 (Bethesda)">
        <title>Genome assembly of Hibiscus sabdariffa L. provides insights into metabolisms of medicinal natural products.</title>
        <authorList>
            <person name="Kim T."/>
        </authorList>
    </citation>
    <scope>NUCLEOTIDE SEQUENCE [LARGE SCALE GENOMIC DNA]</scope>
    <source>
        <strain evidence="1">TK-2024</strain>
        <tissue evidence="1">Old leaves</tissue>
    </source>
</reference>
<gene>
    <name evidence="1" type="ORF">V6N12_076251</name>
</gene>
<evidence type="ECO:0000313" key="2">
    <source>
        <dbReference type="Proteomes" id="UP001472677"/>
    </source>
</evidence>
<sequence length="89" mass="9889">MSSAALQANVLPIHTTRASQILALSDHALVLAIRNLLELEWKQWSVMFVKKLMELQIAWLGYAMELRLEQLLLLNPCGNCCSPAEGGVL</sequence>
<proteinExistence type="predicted"/>
<comment type="caution">
    <text evidence="1">The sequence shown here is derived from an EMBL/GenBank/DDBJ whole genome shotgun (WGS) entry which is preliminary data.</text>
</comment>
<evidence type="ECO:0000313" key="1">
    <source>
        <dbReference type="EMBL" id="KAK8478594.1"/>
    </source>
</evidence>
<name>A0ABR1ZDX0_9ROSI</name>
<keyword evidence="2" id="KW-1185">Reference proteome</keyword>
<dbReference type="Proteomes" id="UP001472677">
    <property type="component" value="Unassembled WGS sequence"/>
</dbReference>
<protein>
    <submittedName>
        <fullName evidence="1">Uncharacterized protein</fullName>
    </submittedName>
</protein>
<accession>A0ABR1ZDX0</accession>